<comment type="caution">
    <text evidence="3">The sequence shown here is derived from an EMBL/GenBank/DDBJ whole genome shotgun (WGS) entry which is preliminary data.</text>
</comment>
<evidence type="ECO:0000313" key="3">
    <source>
        <dbReference type="EMBL" id="GMS92711.1"/>
    </source>
</evidence>
<feature type="transmembrane region" description="Helical" evidence="1">
    <location>
        <begin position="25"/>
        <end position="53"/>
    </location>
</feature>
<feature type="non-terminal residue" evidence="3">
    <location>
        <position position="79"/>
    </location>
</feature>
<keyword evidence="1" id="KW-0812">Transmembrane</keyword>
<dbReference type="AlphaFoldDB" id="A0AAV5TAY3"/>
<organism evidence="3 4">
    <name type="scientific">Pristionchus entomophagus</name>
    <dbReference type="NCBI Taxonomy" id="358040"/>
    <lineage>
        <taxon>Eukaryota</taxon>
        <taxon>Metazoa</taxon>
        <taxon>Ecdysozoa</taxon>
        <taxon>Nematoda</taxon>
        <taxon>Chromadorea</taxon>
        <taxon>Rhabditida</taxon>
        <taxon>Rhabditina</taxon>
        <taxon>Diplogasteromorpha</taxon>
        <taxon>Diplogasteroidea</taxon>
        <taxon>Neodiplogasteridae</taxon>
        <taxon>Pristionchus</taxon>
    </lineage>
</organism>
<accession>A0AAV5TAY3</accession>
<keyword evidence="1" id="KW-1133">Transmembrane helix</keyword>
<sequence length="79" mass="9436">AEDCNILFFKEIAVWSYEDTPCNNFYSFCINFILSVFAYVCIVVLDFIAVLALRKAYDMTQWSQHFIRKRRMEVGFFVQ</sequence>
<evidence type="ECO:0000259" key="2">
    <source>
        <dbReference type="Pfam" id="PF10328"/>
    </source>
</evidence>
<reference evidence="3" key="1">
    <citation type="submission" date="2023-10" db="EMBL/GenBank/DDBJ databases">
        <title>Genome assembly of Pristionchus species.</title>
        <authorList>
            <person name="Yoshida K."/>
            <person name="Sommer R.J."/>
        </authorList>
    </citation>
    <scope>NUCLEOTIDE SEQUENCE</scope>
    <source>
        <strain evidence="3">RS0144</strain>
    </source>
</reference>
<feature type="non-terminal residue" evidence="3">
    <location>
        <position position="1"/>
    </location>
</feature>
<name>A0AAV5TAY3_9BILA</name>
<evidence type="ECO:0000256" key="1">
    <source>
        <dbReference type="SAM" id="Phobius"/>
    </source>
</evidence>
<evidence type="ECO:0000313" key="4">
    <source>
        <dbReference type="Proteomes" id="UP001432027"/>
    </source>
</evidence>
<dbReference type="EMBL" id="BTSX01000004">
    <property type="protein sequence ID" value="GMS92711.1"/>
    <property type="molecule type" value="Genomic_DNA"/>
</dbReference>
<dbReference type="Proteomes" id="UP001432027">
    <property type="component" value="Unassembled WGS sequence"/>
</dbReference>
<dbReference type="InterPro" id="IPR019430">
    <property type="entry name" value="7TM_GPCR_serpentine_rcpt_Srx"/>
</dbReference>
<feature type="domain" description="7TM GPCR serpentine receptor class x (Srx)" evidence="2">
    <location>
        <begin position="2"/>
        <end position="79"/>
    </location>
</feature>
<keyword evidence="4" id="KW-1185">Reference proteome</keyword>
<proteinExistence type="predicted"/>
<protein>
    <recommendedName>
        <fullName evidence="2">7TM GPCR serpentine receptor class x (Srx) domain-containing protein</fullName>
    </recommendedName>
</protein>
<keyword evidence="1" id="KW-0472">Membrane</keyword>
<gene>
    <name evidence="3" type="ORF">PENTCL1PPCAC_14886</name>
</gene>
<dbReference type="Pfam" id="PF10328">
    <property type="entry name" value="7TM_GPCR_Srx"/>
    <property type="match status" value="1"/>
</dbReference>